<dbReference type="Proteomes" id="UP001501490">
    <property type="component" value="Unassembled WGS sequence"/>
</dbReference>
<keyword evidence="4" id="KW-1185">Reference proteome</keyword>
<dbReference type="InterPro" id="IPR032477">
    <property type="entry name" value="Glyco_hydro_64"/>
</dbReference>
<organism evidence="3 4">
    <name type="scientific">Microlunatus ginsengisoli</name>
    <dbReference type="NCBI Taxonomy" id="363863"/>
    <lineage>
        <taxon>Bacteria</taxon>
        <taxon>Bacillati</taxon>
        <taxon>Actinomycetota</taxon>
        <taxon>Actinomycetes</taxon>
        <taxon>Propionibacteriales</taxon>
        <taxon>Propionibacteriaceae</taxon>
        <taxon>Microlunatus</taxon>
    </lineage>
</organism>
<dbReference type="EMBL" id="BAABAB010000014">
    <property type="protein sequence ID" value="GAA3617640.1"/>
    <property type="molecule type" value="Genomic_DNA"/>
</dbReference>
<dbReference type="InterPro" id="IPR042517">
    <property type="entry name" value="Glyco_hydro_64_N_2"/>
</dbReference>
<evidence type="ECO:0000256" key="1">
    <source>
        <dbReference type="SAM" id="SignalP"/>
    </source>
</evidence>
<dbReference type="Gene3D" id="3.30.920.50">
    <property type="entry name" value="Beta-1,3-glucanase, C-terminal domain"/>
    <property type="match status" value="1"/>
</dbReference>
<accession>A0ABP6ZR24</accession>
<dbReference type="InterPro" id="IPR037176">
    <property type="entry name" value="Osmotin/thaumatin-like_sf"/>
</dbReference>
<feature type="domain" description="GH64" evidence="2">
    <location>
        <begin position="35"/>
        <end position="381"/>
    </location>
</feature>
<name>A0ABP6ZR24_9ACTN</name>
<evidence type="ECO:0000313" key="4">
    <source>
        <dbReference type="Proteomes" id="UP001501490"/>
    </source>
</evidence>
<feature type="signal peptide" evidence="1">
    <location>
        <begin position="1"/>
        <end position="33"/>
    </location>
</feature>
<evidence type="ECO:0000259" key="2">
    <source>
        <dbReference type="PROSITE" id="PS52006"/>
    </source>
</evidence>
<reference evidence="4" key="1">
    <citation type="journal article" date="2019" name="Int. J. Syst. Evol. Microbiol.">
        <title>The Global Catalogue of Microorganisms (GCM) 10K type strain sequencing project: providing services to taxonomists for standard genome sequencing and annotation.</title>
        <authorList>
            <consortium name="The Broad Institute Genomics Platform"/>
            <consortium name="The Broad Institute Genome Sequencing Center for Infectious Disease"/>
            <person name="Wu L."/>
            <person name="Ma J."/>
        </authorList>
    </citation>
    <scope>NUCLEOTIDE SEQUENCE [LARGE SCALE GENOMIC DNA]</scope>
    <source>
        <strain evidence="4">JCM 16929</strain>
    </source>
</reference>
<dbReference type="InterPro" id="IPR006311">
    <property type="entry name" value="TAT_signal"/>
</dbReference>
<evidence type="ECO:0000313" key="3">
    <source>
        <dbReference type="EMBL" id="GAA3617640.1"/>
    </source>
</evidence>
<protein>
    <recommendedName>
        <fullName evidence="2">GH64 domain-containing protein</fullName>
    </recommendedName>
</protein>
<keyword evidence="1" id="KW-0732">Signal</keyword>
<dbReference type="PROSITE" id="PS51318">
    <property type="entry name" value="TAT"/>
    <property type="match status" value="1"/>
</dbReference>
<dbReference type="Pfam" id="PF16483">
    <property type="entry name" value="Glyco_hydro_64"/>
    <property type="match status" value="1"/>
</dbReference>
<gene>
    <name evidence="3" type="ORF">GCM10022236_19830</name>
</gene>
<dbReference type="Gene3D" id="2.60.110.10">
    <property type="entry name" value="Thaumatin"/>
    <property type="match status" value="1"/>
</dbReference>
<dbReference type="RefSeq" id="WP_344803934.1">
    <property type="nucleotide sequence ID" value="NZ_BAABAB010000014.1"/>
</dbReference>
<dbReference type="InterPro" id="IPR037398">
    <property type="entry name" value="Glyco_hydro_64_fam"/>
</dbReference>
<dbReference type="PANTHER" id="PTHR38165:SF1">
    <property type="entry name" value="GLUCANASE B"/>
    <property type="match status" value="1"/>
</dbReference>
<proteinExistence type="predicted"/>
<comment type="caution">
    <text evidence="3">The sequence shown here is derived from an EMBL/GenBank/DDBJ whole genome shotgun (WGS) entry which is preliminary data.</text>
</comment>
<sequence length="400" mass="42589">MLTRRTFLSSTALTLGAGAVAGPAVLGSPIAEAAPATLPLDLVNRRHGRKMFATVCGVDPATGRWFFLSAKGSKIFPKASGSASATVSSDVAIPLSSSGRIRRLRLPRMLSGRVFLSLDRPLRFAVTPGGGIAMPSAASPSDPGAAIDWGFFELTLDRNGVYANLSFVDFVGLPLSMRLATSGASQYVGGLRHGGVAKLAAGLRAQSDRDGSGWDRLVVRRGGRELRILSPNLAADLHGGASPVAGYLDRYVADVWRHYRSHTLVVDTQARWGRLKGRVSSDGRLVFGGAGSFARPSTYAILNCSVAPFHTSNDVMGNLSARLAAALNRTSLLANPHQPDTSPRHFYTTSRTNHYARLVHRNSIGGAGYAFPYDDVHTKGWNAEGRVVHGHPKLLRIEAG</sequence>
<dbReference type="PROSITE" id="PS52006">
    <property type="entry name" value="GH64"/>
    <property type="match status" value="1"/>
</dbReference>
<dbReference type="PANTHER" id="PTHR38165">
    <property type="match status" value="1"/>
</dbReference>
<feature type="chain" id="PRO_5045987620" description="GH64 domain-containing protein" evidence="1">
    <location>
        <begin position="34"/>
        <end position="400"/>
    </location>
</feature>